<evidence type="ECO:0000313" key="7">
    <source>
        <dbReference type="Proteomes" id="UP000275078"/>
    </source>
</evidence>
<dbReference type="GO" id="GO:0016236">
    <property type="term" value="P:macroautophagy"/>
    <property type="evidence" value="ECO:0007669"/>
    <property type="project" value="TreeGrafter"/>
</dbReference>
<dbReference type="InterPro" id="IPR011990">
    <property type="entry name" value="TPR-like_helical_dom_sf"/>
</dbReference>
<dbReference type="GO" id="GO:0034058">
    <property type="term" value="P:endosomal vesicle fusion"/>
    <property type="evidence" value="ECO:0007669"/>
    <property type="project" value="TreeGrafter"/>
</dbReference>
<keyword evidence="7" id="KW-1185">Reference proteome</keyword>
<keyword evidence="1" id="KW-0813">Transport</keyword>
<dbReference type="SMART" id="SM00320">
    <property type="entry name" value="WD40"/>
    <property type="match status" value="3"/>
</dbReference>
<dbReference type="InterPro" id="IPR057780">
    <property type="entry name" value="Beta-prop_Vps41"/>
</dbReference>
<dbReference type="InterPro" id="IPR045111">
    <property type="entry name" value="Vps41/Vps8"/>
</dbReference>
<organism evidence="6 7">
    <name type="scientific">Ascobolus immersus RN42</name>
    <dbReference type="NCBI Taxonomy" id="1160509"/>
    <lineage>
        <taxon>Eukaryota</taxon>
        <taxon>Fungi</taxon>
        <taxon>Dikarya</taxon>
        <taxon>Ascomycota</taxon>
        <taxon>Pezizomycotina</taxon>
        <taxon>Pezizomycetes</taxon>
        <taxon>Pezizales</taxon>
        <taxon>Ascobolaceae</taxon>
        <taxon>Ascobolus</taxon>
    </lineage>
</organism>
<evidence type="ECO:0000259" key="5">
    <source>
        <dbReference type="Pfam" id="PF23411"/>
    </source>
</evidence>
<dbReference type="SMART" id="SM00299">
    <property type="entry name" value="CLH"/>
    <property type="match status" value="1"/>
</dbReference>
<protein>
    <recommendedName>
        <fullName evidence="5">Vps41 beta-propeller domain-containing protein</fullName>
    </recommendedName>
</protein>
<dbReference type="Gene3D" id="2.130.10.10">
    <property type="entry name" value="YVTN repeat-like/Quinoprotein amine dehydrogenase"/>
    <property type="match status" value="1"/>
</dbReference>
<dbReference type="OrthoDB" id="244107at2759"/>
<proteinExistence type="predicted"/>
<dbReference type="EMBL" id="ML119753">
    <property type="protein sequence ID" value="RPA75976.1"/>
    <property type="molecule type" value="Genomic_DNA"/>
</dbReference>
<feature type="compositionally biased region" description="Polar residues" evidence="4">
    <location>
        <begin position="515"/>
        <end position="525"/>
    </location>
</feature>
<dbReference type="GO" id="GO:0005770">
    <property type="term" value="C:late endosome"/>
    <property type="evidence" value="ECO:0007669"/>
    <property type="project" value="TreeGrafter"/>
</dbReference>
<dbReference type="Proteomes" id="UP000275078">
    <property type="component" value="Unassembled WGS sequence"/>
</dbReference>
<gene>
    <name evidence="6" type="ORF">BJ508DRAFT_417794</name>
</gene>
<dbReference type="PANTHER" id="PTHR12616:SF1">
    <property type="entry name" value="VACUOLAR PROTEIN SORTING-ASSOCIATED PROTEIN 41 HOMOLOG"/>
    <property type="match status" value="1"/>
</dbReference>
<sequence>MSNSEATGLDDTVQERTRDADTTSRSSSETDARGSKSAGKAKATEEPDDEGDEEAGSGSDDSEDDDDDDEPKLKYQRRTKDLGSVYRNGDSVSSSLVAGDKMVLGTHNGFIHVLSLPSLQQLRSYQIHTASVTSVSISPPPPPPLPLPGAGTGGTQAPWKHIFVATSSIDGHVFISPLTPQVPGSNPKAPQNSRDLLLKSFGRPVHSVALSPNFYNDRTFLSGGPAGNLVLSQNDRPGSKLVSNLANTSSNPVSWLGSTLGGLAGGTAGKDVVLHGGEGQVSSITWSKETPRFVAWGTEQGIKIMRSHMFLPEEAETLRAAGVVAGERVGSWKRISAIDRPDAIPEDMAAVNKPRIEWVDRRTMSEDEEHPGDTSFAWETDKERLVIGWGPCIWIVNVSGVTKASAEGDQKFGYAEIIHILQTDGTISGISLYTPSTLLLLVHVVDEDEHSSGTSSPSRTGRFGRHNALLPELRIISLEDSEEVATDQLQLSRFQGLQSGDYHLGVLPATPAPPQTGTNSGSQAGTPKGMSRVNSFVPSELFTSAPGQLWAASINATNVLSSAMSIRSVSSAPTRAIGSRPGSGYTVSAISKAQGPEDDGWGDIVGRKIFITSPYDLVFATERGNRDHLDWKLQKEDYEGAWDLVDKHPEIMASAFTIAEDKRLAAQSEEDETDDTSTLADYSPNQQALLQAARSEKRRIGELWIEKLVKENRWKEAGEVCGRVLDTSHRWETWVWAFEAAHQISAISHHIPTVQLRPPIPSMIYETILAHYLAYDKQQFRELFLEKWGIDNSLFDVEAVVHAVEKKLSSEFPKDEELRKKDPQVQSDWKMLEECVAKGYLAANDFRSALRHFIILQDADEAFNLISRLHLLDAVAEDIPGFVLLRVDSSSLKTMTLAEFEAATSEAINLLVLDASHGMVKPALIVTQLQSIHNKWAARALTFFYLRGLWRNDLASIWEPYADLLLDLLAEFSRDDLFVFLRSNFTIYSLDHATQVCEEKELIPELVFLLSQTGAVKRALFLIIDKLEDVPQAIGFAKARNDPDLWNDLLDYSMDKPAFIRGLLENVGTAIDPLTLVRRIPEGLVVEGLKEALRRIVGEYSIQFSISEGVANVCRSEVGRGMQTLAKGRRRGVKFEVVDFTERPMSPVQEKLALTKKMAAGTAKGSGVCARCGEKFMPNEKHALLAFACSHTFHLRCILKPPPKQHGAAVGEVTVPEDDKELENMIMGLLPPPPNPERTYRGQQVGLKAARAQLLKSRFMDKREDEWGCCVCREDRKSRAW</sequence>
<dbReference type="Pfam" id="PF23556">
    <property type="entry name" value="TPR_Vps41"/>
    <property type="match status" value="1"/>
</dbReference>
<evidence type="ECO:0000256" key="1">
    <source>
        <dbReference type="ARBA" id="ARBA00022448"/>
    </source>
</evidence>
<evidence type="ECO:0000313" key="6">
    <source>
        <dbReference type="EMBL" id="RPA75976.1"/>
    </source>
</evidence>
<dbReference type="Pfam" id="PF23411">
    <property type="entry name" value="Beta-prop_Vps41"/>
    <property type="match status" value="1"/>
</dbReference>
<dbReference type="Gene3D" id="1.25.40.10">
    <property type="entry name" value="Tetratricopeptide repeat domain"/>
    <property type="match status" value="1"/>
</dbReference>
<accession>A0A3N4HSK5</accession>
<keyword evidence="2" id="KW-0653">Protein transport</keyword>
<dbReference type="GO" id="GO:0009267">
    <property type="term" value="P:cellular response to starvation"/>
    <property type="evidence" value="ECO:0007669"/>
    <property type="project" value="TreeGrafter"/>
</dbReference>
<feature type="domain" description="Vps41 beta-propeller" evidence="5">
    <location>
        <begin position="376"/>
        <end position="508"/>
    </location>
</feature>
<dbReference type="InterPro" id="IPR001680">
    <property type="entry name" value="WD40_rpt"/>
</dbReference>
<dbReference type="PANTHER" id="PTHR12616">
    <property type="entry name" value="VACUOLAR PROTEIN SORTING VPS41"/>
    <property type="match status" value="1"/>
</dbReference>
<evidence type="ECO:0000256" key="4">
    <source>
        <dbReference type="SAM" id="MobiDB-lite"/>
    </source>
</evidence>
<dbReference type="InterPro" id="IPR036322">
    <property type="entry name" value="WD40_repeat_dom_sf"/>
</dbReference>
<dbReference type="GO" id="GO:0030897">
    <property type="term" value="C:HOPS complex"/>
    <property type="evidence" value="ECO:0007669"/>
    <property type="project" value="TreeGrafter"/>
</dbReference>
<dbReference type="InterPro" id="IPR000547">
    <property type="entry name" value="Clathrin_H-chain/VPS_repeat"/>
</dbReference>
<dbReference type="PROSITE" id="PS50236">
    <property type="entry name" value="CHCR"/>
    <property type="match status" value="1"/>
</dbReference>
<feature type="compositionally biased region" description="Acidic residues" evidence="4">
    <location>
        <begin position="46"/>
        <end position="70"/>
    </location>
</feature>
<reference evidence="6 7" key="1">
    <citation type="journal article" date="2018" name="Nat. Ecol. Evol.">
        <title>Pezizomycetes genomes reveal the molecular basis of ectomycorrhizal truffle lifestyle.</title>
        <authorList>
            <person name="Murat C."/>
            <person name="Payen T."/>
            <person name="Noel B."/>
            <person name="Kuo A."/>
            <person name="Morin E."/>
            <person name="Chen J."/>
            <person name="Kohler A."/>
            <person name="Krizsan K."/>
            <person name="Balestrini R."/>
            <person name="Da Silva C."/>
            <person name="Montanini B."/>
            <person name="Hainaut M."/>
            <person name="Levati E."/>
            <person name="Barry K.W."/>
            <person name="Belfiori B."/>
            <person name="Cichocki N."/>
            <person name="Clum A."/>
            <person name="Dockter R.B."/>
            <person name="Fauchery L."/>
            <person name="Guy J."/>
            <person name="Iotti M."/>
            <person name="Le Tacon F."/>
            <person name="Lindquist E.A."/>
            <person name="Lipzen A."/>
            <person name="Malagnac F."/>
            <person name="Mello A."/>
            <person name="Molinier V."/>
            <person name="Miyauchi S."/>
            <person name="Poulain J."/>
            <person name="Riccioni C."/>
            <person name="Rubini A."/>
            <person name="Sitrit Y."/>
            <person name="Splivallo R."/>
            <person name="Traeger S."/>
            <person name="Wang M."/>
            <person name="Zifcakova L."/>
            <person name="Wipf D."/>
            <person name="Zambonelli A."/>
            <person name="Paolocci F."/>
            <person name="Nowrousian M."/>
            <person name="Ottonello S."/>
            <person name="Baldrian P."/>
            <person name="Spatafora J.W."/>
            <person name="Henrissat B."/>
            <person name="Nagy L.G."/>
            <person name="Aury J.M."/>
            <person name="Wincker P."/>
            <person name="Grigoriev I.V."/>
            <person name="Bonfante P."/>
            <person name="Martin F.M."/>
        </authorList>
    </citation>
    <scope>NUCLEOTIDE SEQUENCE [LARGE SCALE GENOMIC DNA]</scope>
    <source>
        <strain evidence="6 7">RN42</strain>
    </source>
</reference>
<evidence type="ECO:0000256" key="2">
    <source>
        <dbReference type="ARBA" id="ARBA00022927"/>
    </source>
</evidence>
<feature type="compositionally biased region" description="Basic and acidic residues" evidence="4">
    <location>
        <begin position="13"/>
        <end position="34"/>
    </location>
</feature>
<dbReference type="GO" id="GO:0006623">
    <property type="term" value="P:protein targeting to vacuole"/>
    <property type="evidence" value="ECO:0007669"/>
    <property type="project" value="InterPro"/>
</dbReference>
<feature type="region of interest" description="Disordered" evidence="4">
    <location>
        <begin position="1"/>
        <end position="92"/>
    </location>
</feature>
<feature type="region of interest" description="Disordered" evidence="4">
    <location>
        <begin position="508"/>
        <end position="530"/>
    </location>
</feature>
<dbReference type="STRING" id="1160509.A0A3N4HSK5"/>
<evidence type="ECO:0000256" key="3">
    <source>
        <dbReference type="PROSITE-ProRule" id="PRU01006"/>
    </source>
</evidence>
<name>A0A3N4HSK5_ASCIM</name>
<dbReference type="SUPFAM" id="SSF50978">
    <property type="entry name" value="WD40 repeat-like"/>
    <property type="match status" value="1"/>
</dbReference>
<dbReference type="InterPro" id="IPR015943">
    <property type="entry name" value="WD40/YVTN_repeat-like_dom_sf"/>
</dbReference>
<feature type="repeat" description="CHCR" evidence="3">
    <location>
        <begin position="913"/>
        <end position="1062"/>
    </location>
</feature>